<feature type="region of interest" description="Disordered" evidence="1">
    <location>
        <begin position="20"/>
        <end position="52"/>
    </location>
</feature>
<comment type="caution">
    <text evidence="2">The sequence shown here is derived from an EMBL/GenBank/DDBJ whole genome shotgun (WGS) entry which is preliminary data.</text>
</comment>
<accession>A0AAW0NT42</accession>
<reference evidence="3" key="1">
    <citation type="submission" date="2024-04" db="EMBL/GenBank/DDBJ databases">
        <title>Salinicola lusitanus LLJ914,a marine bacterium isolated from the Okinawa Trough.</title>
        <authorList>
            <person name="Li J."/>
        </authorList>
    </citation>
    <scope>NUCLEOTIDE SEQUENCE [LARGE SCALE GENOMIC DNA]</scope>
</reference>
<feature type="compositionally biased region" description="Polar residues" evidence="1">
    <location>
        <begin position="39"/>
        <end position="52"/>
    </location>
</feature>
<protein>
    <submittedName>
        <fullName evidence="2">Uncharacterized protein</fullName>
    </submittedName>
</protein>
<keyword evidence="3" id="KW-1185">Reference proteome</keyword>
<evidence type="ECO:0000313" key="3">
    <source>
        <dbReference type="Proteomes" id="UP001460270"/>
    </source>
</evidence>
<dbReference type="Proteomes" id="UP001460270">
    <property type="component" value="Unassembled WGS sequence"/>
</dbReference>
<sequence length="122" mass="13375">MRLMHSPCLVELVCVRVDGTGTGHSESVPGKDRAEGRHQSVSMSPSQGQEHSNTFQTLLRLCYVSTSDPSMEAFGNTCSERQTGVHELQPEYVPCSAIKQAPGTHDRGHEEEVNLRASTVCY</sequence>
<name>A0AAW0NT42_9GOBI</name>
<organism evidence="2 3">
    <name type="scientific">Mugilogobius chulae</name>
    <name type="common">yellowstripe goby</name>
    <dbReference type="NCBI Taxonomy" id="88201"/>
    <lineage>
        <taxon>Eukaryota</taxon>
        <taxon>Metazoa</taxon>
        <taxon>Chordata</taxon>
        <taxon>Craniata</taxon>
        <taxon>Vertebrata</taxon>
        <taxon>Euteleostomi</taxon>
        <taxon>Actinopterygii</taxon>
        <taxon>Neopterygii</taxon>
        <taxon>Teleostei</taxon>
        <taxon>Neoteleostei</taxon>
        <taxon>Acanthomorphata</taxon>
        <taxon>Gobiaria</taxon>
        <taxon>Gobiiformes</taxon>
        <taxon>Gobioidei</taxon>
        <taxon>Gobiidae</taxon>
        <taxon>Gobionellinae</taxon>
        <taxon>Mugilogobius</taxon>
    </lineage>
</organism>
<evidence type="ECO:0000313" key="2">
    <source>
        <dbReference type="EMBL" id="KAK7904880.1"/>
    </source>
</evidence>
<dbReference type="AlphaFoldDB" id="A0AAW0NT42"/>
<feature type="compositionally biased region" description="Basic and acidic residues" evidence="1">
    <location>
        <begin position="29"/>
        <end position="38"/>
    </location>
</feature>
<dbReference type="EMBL" id="JBBPFD010000012">
    <property type="protein sequence ID" value="KAK7904880.1"/>
    <property type="molecule type" value="Genomic_DNA"/>
</dbReference>
<evidence type="ECO:0000256" key="1">
    <source>
        <dbReference type="SAM" id="MobiDB-lite"/>
    </source>
</evidence>
<proteinExistence type="predicted"/>
<gene>
    <name evidence="2" type="ORF">WMY93_017487</name>
</gene>